<dbReference type="PANTHER" id="PTHR43798">
    <property type="entry name" value="MONOACYLGLYCEROL LIPASE"/>
    <property type="match status" value="1"/>
</dbReference>
<dbReference type="RefSeq" id="WP_305002325.1">
    <property type="nucleotide sequence ID" value="NZ_JAUQUB010000001.1"/>
</dbReference>
<dbReference type="Pfam" id="PF12697">
    <property type="entry name" value="Abhydrolase_6"/>
    <property type="match status" value="1"/>
</dbReference>
<reference evidence="2 3" key="1">
    <citation type="submission" date="2023-07" db="EMBL/GenBank/DDBJ databases">
        <title>Protaetiibacter sp. nov WY-16 isolated from soil.</title>
        <authorList>
            <person name="Liu B."/>
            <person name="Wan Y."/>
        </authorList>
    </citation>
    <scope>NUCLEOTIDE SEQUENCE [LARGE SCALE GENOMIC DNA]</scope>
    <source>
        <strain evidence="2 3">WY-16</strain>
    </source>
</reference>
<evidence type="ECO:0000259" key="1">
    <source>
        <dbReference type="Pfam" id="PF12697"/>
    </source>
</evidence>
<dbReference type="Proteomes" id="UP001241072">
    <property type="component" value="Unassembled WGS sequence"/>
</dbReference>
<keyword evidence="2" id="KW-0378">Hydrolase</keyword>
<accession>A0ABT9BND9</accession>
<sequence length="303" mass="32536">MPAPSPYAALLEAMPVHSDSVEVLGSTTRYWVYGADDAPVTLVVVHGYRGEHHGLEPIVAQLEGIRVVSPDLPGFGESAPLVGRRHDIAGYSAWLSGFIAALGLEGAPVLGHSFGSIVVSHAVAGGLAPSRVILVNPIAAPALSGPNGFLSRLTLLYYRLGRALPERLGSALLSNWLIVRFMSLVLVQSRDPEVRHFVHDQHHAYFSRYANRDSVVEGFEASISSDVSMVASRIEVPTLLVGADRDPITTVAAQQRLVELFPDARLEIIPGVGHLIHYEKPREAARAIVDFLGAGRVVGEARS</sequence>
<organism evidence="2 3">
    <name type="scientific">Antiquaquibacter soli</name>
    <dbReference type="NCBI Taxonomy" id="3064523"/>
    <lineage>
        <taxon>Bacteria</taxon>
        <taxon>Bacillati</taxon>
        <taxon>Actinomycetota</taxon>
        <taxon>Actinomycetes</taxon>
        <taxon>Micrococcales</taxon>
        <taxon>Microbacteriaceae</taxon>
        <taxon>Antiquaquibacter</taxon>
    </lineage>
</organism>
<name>A0ABT9BND9_9MICO</name>
<dbReference type="PRINTS" id="PR00111">
    <property type="entry name" value="ABHYDROLASE"/>
</dbReference>
<proteinExistence type="predicted"/>
<feature type="domain" description="AB hydrolase-1" evidence="1">
    <location>
        <begin position="42"/>
        <end position="286"/>
    </location>
</feature>
<gene>
    <name evidence="2" type="ORF">Q5716_06790</name>
</gene>
<dbReference type="PANTHER" id="PTHR43798:SF33">
    <property type="entry name" value="HYDROLASE, PUTATIVE (AFU_ORTHOLOGUE AFUA_2G14860)-RELATED"/>
    <property type="match status" value="1"/>
</dbReference>
<dbReference type="SUPFAM" id="SSF53474">
    <property type="entry name" value="alpha/beta-Hydrolases"/>
    <property type="match status" value="1"/>
</dbReference>
<comment type="caution">
    <text evidence="2">The sequence shown here is derived from an EMBL/GenBank/DDBJ whole genome shotgun (WGS) entry which is preliminary data.</text>
</comment>
<dbReference type="Gene3D" id="3.40.50.1820">
    <property type="entry name" value="alpha/beta hydrolase"/>
    <property type="match status" value="1"/>
</dbReference>
<dbReference type="InterPro" id="IPR050266">
    <property type="entry name" value="AB_hydrolase_sf"/>
</dbReference>
<dbReference type="GO" id="GO:0016787">
    <property type="term" value="F:hydrolase activity"/>
    <property type="evidence" value="ECO:0007669"/>
    <property type="project" value="UniProtKB-KW"/>
</dbReference>
<dbReference type="InterPro" id="IPR029058">
    <property type="entry name" value="AB_hydrolase_fold"/>
</dbReference>
<dbReference type="InterPro" id="IPR000073">
    <property type="entry name" value="AB_hydrolase_1"/>
</dbReference>
<evidence type="ECO:0000313" key="3">
    <source>
        <dbReference type="Proteomes" id="UP001241072"/>
    </source>
</evidence>
<dbReference type="PRINTS" id="PR00412">
    <property type="entry name" value="EPOXHYDRLASE"/>
</dbReference>
<keyword evidence="3" id="KW-1185">Reference proteome</keyword>
<dbReference type="EMBL" id="JAUQUB010000001">
    <property type="protein sequence ID" value="MDO7881933.1"/>
    <property type="molecule type" value="Genomic_DNA"/>
</dbReference>
<dbReference type="InterPro" id="IPR000639">
    <property type="entry name" value="Epox_hydrolase-like"/>
</dbReference>
<protein>
    <submittedName>
        <fullName evidence="2">Alpha/beta hydrolase</fullName>
    </submittedName>
</protein>
<evidence type="ECO:0000313" key="2">
    <source>
        <dbReference type="EMBL" id="MDO7881933.1"/>
    </source>
</evidence>